<accession>A0AAX3N2K8</accession>
<evidence type="ECO:0000313" key="17">
    <source>
        <dbReference type="Proteomes" id="UP001221519"/>
    </source>
</evidence>
<protein>
    <submittedName>
        <fullName evidence="14">Energy-coupling factor transporter ATPase</fullName>
    </submittedName>
</protein>
<dbReference type="EMBL" id="CP118101">
    <property type="protein sequence ID" value="WDH83596.1"/>
    <property type="molecule type" value="Genomic_DNA"/>
</dbReference>
<dbReference type="CDD" id="cd16914">
    <property type="entry name" value="EcfT"/>
    <property type="match status" value="1"/>
</dbReference>
<feature type="domain" description="ABC transporter" evidence="13">
    <location>
        <begin position="21"/>
        <end position="262"/>
    </location>
</feature>
<keyword evidence="9" id="KW-1278">Translocase</keyword>
<dbReference type="RefSeq" id="WP_052512243.1">
    <property type="nucleotide sequence ID" value="NZ_CP118101.1"/>
</dbReference>
<evidence type="ECO:0000313" key="14">
    <source>
        <dbReference type="EMBL" id="WDH83596.1"/>
    </source>
</evidence>
<evidence type="ECO:0000256" key="4">
    <source>
        <dbReference type="ARBA" id="ARBA00022448"/>
    </source>
</evidence>
<feature type="transmembrane region" description="Helical" evidence="12">
    <location>
        <begin position="866"/>
        <end position="888"/>
    </location>
</feature>
<dbReference type="GO" id="GO:0042626">
    <property type="term" value="F:ATPase-coupled transmembrane transporter activity"/>
    <property type="evidence" value="ECO:0007669"/>
    <property type="project" value="TreeGrafter"/>
</dbReference>
<dbReference type="GO" id="GO:0043190">
    <property type="term" value="C:ATP-binding cassette (ABC) transporter complex"/>
    <property type="evidence" value="ECO:0007669"/>
    <property type="project" value="TreeGrafter"/>
</dbReference>
<dbReference type="InterPro" id="IPR027417">
    <property type="entry name" value="P-loop_NTPase"/>
</dbReference>
<evidence type="ECO:0000256" key="9">
    <source>
        <dbReference type="ARBA" id="ARBA00022967"/>
    </source>
</evidence>
<dbReference type="PROSITE" id="PS00211">
    <property type="entry name" value="ABC_TRANSPORTER_1"/>
    <property type="match status" value="2"/>
</dbReference>
<organism evidence="14 16">
    <name type="scientific">Paenibacillus urinalis</name>
    <dbReference type="NCBI Taxonomy" id="521520"/>
    <lineage>
        <taxon>Bacteria</taxon>
        <taxon>Bacillati</taxon>
        <taxon>Bacillota</taxon>
        <taxon>Bacilli</taxon>
        <taxon>Bacillales</taxon>
        <taxon>Paenibacillaceae</taxon>
        <taxon>Paenibacillus</taxon>
    </lineage>
</organism>
<dbReference type="NCBIfam" id="NF010167">
    <property type="entry name" value="PRK13648.1"/>
    <property type="match status" value="2"/>
</dbReference>
<dbReference type="Pfam" id="PF02361">
    <property type="entry name" value="CbiQ"/>
    <property type="match status" value="1"/>
</dbReference>
<evidence type="ECO:0000256" key="5">
    <source>
        <dbReference type="ARBA" id="ARBA00022475"/>
    </source>
</evidence>
<keyword evidence="10 12" id="KW-1133">Transmembrane helix</keyword>
<dbReference type="InterPro" id="IPR015856">
    <property type="entry name" value="ABC_transpr_CbiO/EcfA_su"/>
</dbReference>
<comment type="similarity">
    <text evidence="3">Belongs to the ABC transporter superfamily.</text>
</comment>
<comment type="subcellular location">
    <subcellularLocation>
        <location evidence="2">Cell membrane</location>
        <topology evidence="2">Peripheral membrane protein</topology>
    </subcellularLocation>
    <subcellularLocation>
        <location evidence="1">Membrane</location>
        <topology evidence="1">Multi-pass membrane protein</topology>
    </subcellularLocation>
</comment>
<evidence type="ECO:0000256" key="8">
    <source>
        <dbReference type="ARBA" id="ARBA00022840"/>
    </source>
</evidence>
<dbReference type="EMBL" id="CP118108">
    <property type="protein sequence ID" value="WDI03256.1"/>
    <property type="molecule type" value="Genomic_DNA"/>
</dbReference>
<evidence type="ECO:0000256" key="7">
    <source>
        <dbReference type="ARBA" id="ARBA00022741"/>
    </source>
</evidence>
<proteinExistence type="inferred from homology"/>
<keyword evidence="4" id="KW-0813">Transport</keyword>
<dbReference type="Proteomes" id="UP001221519">
    <property type="component" value="Chromosome"/>
</dbReference>
<evidence type="ECO:0000256" key="10">
    <source>
        <dbReference type="ARBA" id="ARBA00022989"/>
    </source>
</evidence>
<dbReference type="SUPFAM" id="SSF52540">
    <property type="entry name" value="P-loop containing nucleoside triphosphate hydrolases"/>
    <property type="match status" value="2"/>
</dbReference>
<keyword evidence="7" id="KW-0547">Nucleotide-binding</keyword>
<evidence type="ECO:0000256" key="1">
    <source>
        <dbReference type="ARBA" id="ARBA00004141"/>
    </source>
</evidence>
<dbReference type="PROSITE" id="PS50893">
    <property type="entry name" value="ABC_TRANSPORTER_2"/>
    <property type="match status" value="2"/>
</dbReference>
<dbReference type="InterPro" id="IPR003593">
    <property type="entry name" value="AAA+_ATPase"/>
</dbReference>
<dbReference type="GO" id="GO:0016887">
    <property type="term" value="F:ATP hydrolysis activity"/>
    <property type="evidence" value="ECO:0007669"/>
    <property type="project" value="InterPro"/>
</dbReference>
<dbReference type="CDD" id="cd03225">
    <property type="entry name" value="ABC_cobalt_CbiO_domain1"/>
    <property type="match status" value="2"/>
</dbReference>
<dbReference type="Pfam" id="PF00005">
    <property type="entry name" value="ABC_tran"/>
    <property type="match status" value="2"/>
</dbReference>
<evidence type="ECO:0000259" key="13">
    <source>
        <dbReference type="PROSITE" id="PS50893"/>
    </source>
</evidence>
<gene>
    <name evidence="14" type="ORF">PUW23_04985</name>
    <name evidence="15" type="ORF">PUW25_04530</name>
</gene>
<dbReference type="SMART" id="SM00382">
    <property type="entry name" value="AAA"/>
    <property type="match status" value="2"/>
</dbReference>
<evidence type="ECO:0000256" key="11">
    <source>
        <dbReference type="ARBA" id="ARBA00023136"/>
    </source>
</evidence>
<keyword evidence="6 12" id="KW-0812">Transmembrane</keyword>
<dbReference type="PANTHER" id="PTHR43553">
    <property type="entry name" value="HEAVY METAL TRANSPORTER"/>
    <property type="match status" value="1"/>
</dbReference>
<feature type="transmembrane region" description="Helical" evidence="12">
    <location>
        <begin position="647"/>
        <end position="676"/>
    </location>
</feature>
<evidence type="ECO:0000256" key="2">
    <source>
        <dbReference type="ARBA" id="ARBA00004202"/>
    </source>
</evidence>
<dbReference type="InterPro" id="IPR003339">
    <property type="entry name" value="ABC/ECF_trnsptr_transmembrane"/>
</dbReference>
<evidence type="ECO:0000256" key="12">
    <source>
        <dbReference type="SAM" id="Phobius"/>
    </source>
</evidence>
<sequence length="896" mass="100024">MVLHTDKDQPVDETCRSAAAIEVRDLTLQYEEEAPLILNGITFDLIPGEMLLLLGPSGSGKSSLALCLNGIYPQEIESLVTGSVRIWGRPMVEQSAALHAQAVGIVFQDVDSQFCMLTVEEEVAFCLENVECPHERIRSRMDEALEMVDLLPYRTAQIHTLSGGMKQRLAIACALALRPGILVLDEPTANLDPVATRNLAQLISSLRKKHGITVLLIEHQLDAWMADIDRIALMDQEGQICRVAAPSEFFSKYRAELEQMGIWVPGPVSLQRQLSEYVPGSADVLPLTAEELIHYWVSRPKLEQGQVIDYLQKSSELSLYSRGDGERHAPVLEAHGMTFYRQDRPVIQNVSLRVRAGEFIAITGPNGAGKSTLAGLLSGLLTPKEGRVLAGGEDMIRVPESVIRKRVGLVFQHPEHQFVTDKVSEELAFGLRLQGKSEEEVQLRTAELLSEFRLSHLADYSPYALSQGQKRRLSVASMLVEEQQVLICDEPTYGQDAYASLRLLEALKSRVRQGLTVIMITHDMEWVRAYATRVIVMMEGKIELDDSLSALWHWPEERLAEAKLVLPLEVQLARALEMDSSIRTEKFPNTAEAPVHNSSVYEALTSSDEANAITFEAGSAVKSAGSASASSQHGGWNLHHMNPSIKALAVTLGVILLSLAFDPFTQLSALIVTILLTAWLGQVSWRRWVLLFAPFLIMALGYVWTAIVFPRESIVMNDEVWIRIGGFEAGRETVLTALSLGLRTLTFSALSLLFILTTDPVKLIFSLMQQCRLSPKLAYGIMAGYRFLPLFREELATMQQAHRMRGIQRERGVRFILHAFKRYSIPLLASSIRKSERVAVAMVSRGFTGKRDRDFYLKLQVRWQDWGFLMILLAAISLCFLLAAQLGYLEWYGGQL</sequence>
<evidence type="ECO:0000256" key="6">
    <source>
        <dbReference type="ARBA" id="ARBA00022692"/>
    </source>
</evidence>
<dbReference type="GO" id="GO:0005524">
    <property type="term" value="F:ATP binding"/>
    <property type="evidence" value="ECO:0007669"/>
    <property type="project" value="UniProtKB-KW"/>
</dbReference>
<dbReference type="InterPro" id="IPR003439">
    <property type="entry name" value="ABC_transporter-like_ATP-bd"/>
</dbReference>
<feature type="transmembrane region" description="Helical" evidence="12">
    <location>
        <begin position="688"/>
        <end position="709"/>
    </location>
</feature>
<dbReference type="InterPro" id="IPR017871">
    <property type="entry name" value="ABC_transporter-like_CS"/>
</dbReference>
<evidence type="ECO:0000313" key="16">
    <source>
        <dbReference type="Proteomes" id="UP001220962"/>
    </source>
</evidence>
<keyword evidence="17" id="KW-1185">Reference proteome</keyword>
<name>A0AAX3N2K8_9BACL</name>
<dbReference type="Gene3D" id="3.40.50.300">
    <property type="entry name" value="P-loop containing nucleotide triphosphate hydrolases"/>
    <property type="match status" value="2"/>
</dbReference>
<evidence type="ECO:0000313" key="15">
    <source>
        <dbReference type="EMBL" id="WDI03256.1"/>
    </source>
</evidence>
<keyword evidence="11 12" id="KW-0472">Membrane</keyword>
<reference evidence="14 17" key="1">
    <citation type="submission" date="2023-02" db="EMBL/GenBank/DDBJ databases">
        <title>Pathogen: clinical or host-associated sample.</title>
        <authorList>
            <person name="Hergert J."/>
            <person name="Casey R."/>
            <person name="Wagner J."/>
            <person name="Young E.L."/>
            <person name="Oakeson K.F."/>
        </authorList>
    </citation>
    <scope>NUCLEOTIDE SEQUENCE</scope>
    <source>
        <strain evidence="15 17">2022CK-00829</strain>
        <strain evidence="14">2022CK-00830</strain>
    </source>
</reference>
<feature type="transmembrane region" description="Helical" evidence="12">
    <location>
        <begin position="745"/>
        <end position="765"/>
    </location>
</feature>
<feature type="domain" description="ABC transporter" evidence="13">
    <location>
        <begin position="332"/>
        <end position="564"/>
    </location>
</feature>
<evidence type="ECO:0000256" key="3">
    <source>
        <dbReference type="ARBA" id="ARBA00005417"/>
    </source>
</evidence>
<dbReference type="Proteomes" id="UP001220962">
    <property type="component" value="Chromosome"/>
</dbReference>
<keyword evidence="5" id="KW-1003">Cell membrane</keyword>
<keyword evidence="8" id="KW-0067">ATP-binding</keyword>
<dbReference type="AlphaFoldDB" id="A0AAX3N2K8"/>
<dbReference type="InterPro" id="IPR050095">
    <property type="entry name" value="ECF_ABC_transporter_ATP-bd"/>
</dbReference>